<dbReference type="AlphaFoldDB" id="A0A836H979"/>
<sequence length="107" mass="11836">MFATDMLCDRTERFRQRQPGLGLGACRCSRRPTALRSVAQDTYATSKATSTLMLTPFAARCRYFSSLSACLSRPFFPPVSRLGTLGSFCTRICAALRILPSTDSRTL</sequence>
<evidence type="ECO:0000313" key="2">
    <source>
        <dbReference type="Proteomes" id="UP000674143"/>
    </source>
</evidence>
<reference evidence="2" key="2">
    <citation type="journal article" date="2021" name="Sci. Data">
        <title>Chromosome-scale genome sequencing, assembly and annotation of six genomes from subfamily Leishmaniinae.</title>
        <authorList>
            <person name="Almutairi H."/>
            <person name="Urbaniak M.D."/>
            <person name="Bates M.D."/>
            <person name="Jariyapan N."/>
            <person name="Kwakye-Nuako G."/>
            <person name="Thomaz Soccol V."/>
            <person name="Al-Salem W.S."/>
            <person name="Dillon R.J."/>
            <person name="Bates P.A."/>
            <person name="Gatherer D."/>
        </authorList>
    </citation>
    <scope>NUCLEOTIDE SEQUENCE [LARGE SCALE GENOMIC DNA]</scope>
</reference>
<name>A0A836H979_9TRYP</name>
<dbReference type="RefSeq" id="XP_067064252.1">
    <property type="nucleotide sequence ID" value="XM_067208878.1"/>
</dbReference>
<reference evidence="2" key="1">
    <citation type="journal article" date="2021" name="Microbiol. Resour. Announc.">
        <title>LGAAP: Leishmaniinae Genome Assembly and Annotation Pipeline.</title>
        <authorList>
            <person name="Almutairi H."/>
            <person name="Urbaniak M.D."/>
            <person name="Bates M.D."/>
            <person name="Jariyapan N."/>
            <person name="Kwakye-Nuako G."/>
            <person name="Thomaz-Soccol V."/>
            <person name="Al-Salem W.S."/>
            <person name="Dillon R.J."/>
            <person name="Bates P.A."/>
            <person name="Gatherer D."/>
        </authorList>
    </citation>
    <scope>NUCLEOTIDE SEQUENCE [LARGE SCALE GENOMIC DNA]</scope>
</reference>
<dbReference type="GeneID" id="92362812"/>
<organism evidence="1 2">
    <name type="scientific">Leishmania orientalis</name>
    <dbReference type="NCBI Taxonomy" id="2249476"/>
    <lineage>
        <taxon>Eukaryota</taxon>
        <taxon>Discoba</taxon>
        <taxon>Euglenozoa</taxon>
        <taxon>Kinetoplastea</taxon>
        <taxon>Metakinetoplastina</taxon>
        <taxon>Trypanosomatida</taxon>
        <taxon>Trypanosomatidae</taxon>
        <taxon>Leishmaniinae</taxon>
        <taxon>Leishmania</taxon>
    </lineage>
</organism>
<proteinExistence type="predicted"/>
<keyword evidence="2" id="KW-1185">Reference proteome</keyword>
<gene>
    <name evidence="1" type="ORF">LSCM4_06971</name>
</gene>
<protein>
    <submittedName>
        <fullName evidence="1">Uncharacterized protein</fullName>
    </submittedName>
</protein>
<evidence type="ECO:0000313" key="1">
    <source>
        <dbReference type="EMBL" id="KAG5481892.1"/>
    </source>
</evidence>
<comment type="caution">
    <text evidence="1">The sequence shown here is derived from an EMBL/GenBank/DDBJ whole genome shotgun (WGS) entry which is preliminary data.</text>
</comment>
<accession>A0A836H979</accession>
<dbReference type="KEGG" id="loi:92362812"/>
<dbReference type="Proteomes" id="UP000674143">
    <property type="component" value="Unassembled WGS sequence"/>
</dbReference>
<dbReference type="EMBL" id="JAFHLR010000017">
    <property type="protein sequence ID" value="KAG5481892.1"/>
    <property type="molecule type" value="Genomic_DNA"/>
</dbReference>